<protein>
    <submittedName>
        <fullName evidence="1">Terminase large subunit</fullName>
    </submittedName>
</protein>
<sequence>MTDEKPSHGFEPTDEFIDNFIVGCMVQNYGDLLKVSRTKGVLHTLPSLRKYISENPYIRMEYLIAIESERDGQGLTNNATLNSFIAAQLAAFEACDHQNTKMYADEIKKLITDGIKNSAVAEAVSRAIQGKPSMVEEILSSPLTVDVDQITVEDANRVRETLLCPEKGFEIFSKWCFEIQMGFKFQMQDFHAIIFEFCQKIVNGEIDRGIVCIPPRHSKTQILSIFLPLYSFCNNPSSHNIITSYADDVVAESSGYIRQIMLDSLFQKVFPAVRIDQNKRSLERWGTTRSGVMHAVPTGGKMTGKGAGSLSTVYSGCFVVDDAIKPKDAYSNQVRKEINDRFDNTFMSRLANDGVVTADDGSLVKCPRTPMVIIMQRVHDEDLVGYLLRGGSSDKYTYLNIPGIVTPECGTEKWYNTLCTKQAYTHAVPYLYDLKRGAGESALWPSRKSLESLISMRSATPYTFNSQYMGDPTARGTGLICEDWWHEWTEIPKSDVVRAFMTADTASTKQDYSDYSVVCLWYLLKDNRLLLADIELGKYEVPELKAMLEEFWRRHTELDVCHPQLLPTALYLEDKSSGQFLNQQFTRDGNIRVMPVPKDKTSGDKIARFLNSVPYWAQGKFVMPAEHKHKAHVMREVFGMTGEGSGTGHDDVIDNISDAAAIAYSAPSANYAAWM</sequence>
<accession>A0A8F3C967</accession>
<dbReference type="NCBIfam" id="TIGR01630">
    <property type="entry name" value="psiM2_ORF9"/>
    <property type="match status" value="1"/>
</dbReference>
<dbReference type="GeneID" id="80832422"/>
<proteinExistence type="predicted"/>
<dbReference type="InterPro" id="IPR006517">
    <property type="entry name" value="Phage_terminase_lsu-like_C"/>
</dbReference>
<evidence type="ECO:0000313" key="1">
    <source>
        <dbReference type="EMBL" id="QWY14085.1"/>
    </source>
</evidence>
<dbReference type="EMBL" id="MZ336020">
    <property type="protein sequence ID" value="QWY14085.1"/>
    <property type="molecule type" value="Genomic_DNA"/>
</dbReference>
<dbReference type="RefSeq" id="YP_010845270.1">
    <property type="nucleotide sequence ID" value="NC_079187.1"/>
</dbReference>
<organism evidence="1 2">
    <name type="scientific">Aeromonas phage pAh6.2TG</name>
    <dbReference type="NCBI Taxonomy" id="2849625"/>
    <lineage>
        <taxon>Viruses</taxon>
        <taxon>Duplodnaviria</taxon>
        <taxon>Heunggongvirae</taxon>
        <taxon>Uroviricota</taxon>
        <taxon>Caudoviricetes</taxon>
        <taxon>Chaseviridae</taxon>
        <taxon>Nefertitivirinae</taxon>
        <taxon>Phayathaivirus</taxon>
        <taxon>Phayathaivirus pAh62TG</taxon>
    </lineage>
</organism>
<name>A0A8F3C967_9CAUD</name>
<evidence type="ECO:0000313" key="2">
    <source>
        <dbReference type="Proteomes" id="UP000693898"/>
    </source>
</evidence>
<dbReference type="Proteomes" id="UP000693898">
    <property type="component" value="Segment"/>
</dbReference>
<dbReference type="KEGG" id="vg:80832422"/>
<reference evidence="1" key="1">
    <citation type="submission" date="2021-06" db="EMBL/GenBank/DDBJ databases">
        <authorList>
            <person name="Le T.D."/>
        </authorList>
    </citation>
    <scope>NUCLEOTIDE SEQUENCE</scope>
</reference>
<keyword evidence="2" id="KW-1185">Reference proteome</keyword>